<dbReference type="EMBL" id="BAEM01000053">
    <property type="protein sequence ID" value="GAC11983.1"/>
    <property type="molecule type" value="Genomic_DNA"/>
</dbReference>
<sequence length="45" mass="5206">MREKTARKVNFQANAYVTRDALDVLVTMSYARFNNAFALVIPRSR</sequence>
<organism evidence="1 2">
    <name type="scientific">Paraglaciecola chathamensis S18K6</name>
    <dbReference type="NCBI Taxonomy" id="1127672"/>
    <lineage>
        <taxon>Bacteria</taxon>
        <taxon>Pseudomonadati</taxon>
        <taxon>Pseudomonadota</taxon>
        <taxon>Gammaproteobacteria</taxon>
        <taxon>Alteromonadales</taxon>
        <taxon>Alteromonadaceae</taxon>
        <taxon>Paraglaciecola</taxon>
    </lineage>
</organism>
<accession>A0AAV3V4I9</accession>
<comment type="caution">
    <text evidence="1">The sequence shown here is derived from an EMBL/GenBank/DDBJ whole genome shotgun (WGS) entry which is preliminary data.</text>
</comment>
<protein>
    <submittedName>
        <fullName evidence="1">Uncharacterized protein</fullName>
    </submittedName>
</protein>
<name>A0AAV3V4I9_9ALTE</name>
<proteinExistence type="predicted"/>
<evidence type="ECO:0000313" key="2">
    <source>
        <dbReference type="Proteomes" id="UP000006320"/>
    </source>
</evidence>
<dbReference type="AlphaFoldDB" id="A0AAV3V4I9"/>
<gene>
    <name evidence="1" type="ORF">GCHA_4057</name>
</gene>
<dbReference type="Proteomes" id="UP000006320">
    <property type="component" value="Unassembled WGS sequence"/>
</dbReference>
<reference evidence="1 2" key="1">
    <citation type="journal article" date="2017" name="Antonie Van Leeuwenhoek">
        <title>Rhizobium rhizosphaerae sp. nov., a novel species isolated from rice rhizosphere.</title>
        <authorList>
            <person name="Zhao J.J."/>
            <person name="Zhang J."/>
            <person name="Zhang R.J."/>
            <person name="Zhang C.W."/>
            <person name="Yin H.Q."/>
            <person name="Zhang X.X."/>
        </authorList>
    </citation>
    <scope>NUCLEOTIDE SEQUENCE [LARGE SCALE GENOMIC DNA]</scope>
    <source>
        <strain evidence="1 2">S18K6</strain>
    </source>
</reference>
<evidence type="ECO:0000313" key="1">
    <source>
        <dbReference type="EMBL" id="GAC11983.1"/>
    </source>
</evidence>